<dbReference type="EMBL" id="CM042882">
    <property type="protein sequence ID" value="KAI4383105.1"/>
    <property type="molecule type" value="Genomic_DNA"/>
</dbReference>
<name>A0ACB9RWM8_9MYRT</name>
<accession>A0ACB9RWM8</accession>
<sequence length="510" mass="58856">MHSYSCCCRSGIYTLLLSLSRSPATGARCLAAAAVVLFLLIVASFFSISSTPSGVAGNTSTRTSTSRPAMSMAFEPEFPLYCTAHNVTRSCPFGYPTTHDPDPRLPNATCPDYFRWIHEDLRPWSGTGISRDVLGRARSTANFRLVIIDGLAYLETYQKSFQTRDVFTLWGILQLLRRYPGRVPDLELMFDCVDWPVVQSRLYNGPNAVSPPPLFRYCGDDATLDVVFPDWSFWGWPEVNIKPWESLLKELKEGNEKMKWMDREPYAYWKGNPEVAATRQDLMKCNVSNQQDWSARVYGQDWTRESREGYKQSDLANQCIHRYKIYIEGSAWSVSEKYILACNSVTLLVKPRYYDFFTRGLMPVHHYWPVKEDDKCKSIKFAVYWGNNHKQKAQAIGNAASKFIQEELKMDLVYDYMFHLLNEYAKLLRFKPEVPKDAIKLCPETMACQAKGKERKFMEESLVKRPANSYPCELPSPFDTASLYALRRRKANSIRQVEMWEGRYWEAQKS</sequence>
<dbReference type="Proteomes" id="UP001057402">
    <property type="component" value="Chromosome 3"/>
</dbReference>
<organism evidence="1 2">
    <name type="scientific">Melastoma candidum</name>
    <dbReference type="NCBI Taxonomy" id="119954"/>
    <lineage>
        <taxon>Eukaryota</taxon>
        <taxon>Viridiplantae</taxon>
        <taxon>Streptophyta</taxon>
        <taxon>Embryophyta</taxon>
        <taxon>Tracheophyta</taxon>
        <taxon>Spermatophyta</taxon>
        <taxon>Magnoliopsida</taxon>
        <taxon>eudicotyledons</taxon>
        <taxon>Gunneridae</taxon>
        <taxon>Pentapetalae</taxon>
        <taxon>rosids</taxon>
        <taxon>malvids</taxon>
        <taxon>Myrtales</taxon>
        <taxon>Melastomataceae</taxon>
        <taxon>Melastomatoideae</taxon>
        <taxon>Melastomateae</taxon>
        <taxon>Melastoma</taxon>
    </lineage>
</organism>
<gene>
    <name evidence="1" type="ORF">MLD38_008983</name>
</gene>
<comment type="caution">
    <text evidence="1">The sequence shown here is derived from an EMBL/GenBank/DDBJ whole genome shotgun (WGS) entry which is preliminary data.</text>
</comment>
<protein>
    <submittedName>
        <fullName evidence="1">Uncharacterized protein</fullName>
    </submittedName>
</protein>
<keyword evidence="2" id="KW-1185">Reference proteome</keyword>
<evidence type="ECO:0000313" key="2">
    <source>
        <dbReference type="Proteomes" id="UP001057402"/>
    </source>
</evidence>
<reference evidence="2" key="1">
    <citation type="journal article" date="2023" name="Front. Plant Sci.">
        <title>Chromosomal-level genome assembly of Melastoma candidum provides insights into trichome evolution.</title>
        <authorList>
            <person name="Zhong Y."/>
            <person name="Wu W."/>
            <person name="Sun C."/>
            <person name="Zou P."/>
            <person name="Liu Y."/>
            <person name="Dai S."/>
            <person name="Zhou R."/>
        </authorList>
    </citation>
    <scope>NUCLEOTIDE SEQUENCE [LARGE SCALE GENOMIC DNA]</scope>
</reference>
<evidence type="ECO:0000313" key="1">
    <source>
        <dbReference type="EMBL" id="KAI4383105.1"/>
    </source>
</evidence>
<proteinExistence type="predicted"/>